<evidence type="ECO:0000313" key="1">
    <source>
        <dbReference type="Proteomes" id="UP000695007"/>
    </source>
</evidence>
<dbReference type="AlphaFoldDB" id="A0AAJ6VM90"/>
<accession>A0AAJ6VM90</accession>
<keyword evidence="1" id="KW-1185">Reference proteome</keyword>
<organism evidence="1 2">
    <name type="scientific">Ceratosolen solmsi marchali</name>
    <dbReference type="NCBI Taxonomy" id="326594"/>
    <lineage>
        <taxon>Eukaryota</taxon>
        <taxon>Metazoa</taxon>
        <taxon>Ecdysozoa</taxon>
        <taxon>Arthropoda</taxon>
        <taxon>Hexapoda</taxon>
        <taxon>Insecta</taxon>
        <taxon>Pterygota</taxon>
        <taxon>Neoptera</taxon>
        <taxon>Endopterygota</taxon>
        <taxon>Hymenoptera</taxon>
        <taxon>Apocrita</taxon>
        <taxon>Proctotrupomorpha</taxon>
        <taxon>Chalcidoidea</taxon>
        <taxon>Agaonidae</taxon>
        <taxon>Agaoninae</taxon>
        <taxon>Ceratosolen</taxon>
    </lineage>
</organism>
<dbReference type="RefSeq" id="XP_011494542.1">
    <property type="nucleotide sequence ID" value="XM_011496240.1"/>
</dbReference>
<sequence>MPSYYLLQNNEHHKPSAHAPSEIPLGSFAFLQSNGYPKQNTESNFEISLSNLDEKEYLQSPSNFAPSRSAIIGLEKHNPSLYEPFRLTDSMFANIELDHNSW</sequence>
<dbReference type="GeneID" id="105359614"/>
<protein>
    <submittedName>
        <fullName evidence="2">Uncharacterized protein LOC105359614</fullName>
    </submittedName>
</protein>
<dbReference type="Proteomes" id="UP000695007">
    <property type="component" value="Unplaced"/>
</dbReference>
<dbReference type="KEGG" id="csol:105359614"/>
<reference evidence="2" key="1">
    <citation type="submission" date="2025-08" db="UniProtKB">
        <authorList>
            <consortium name="RefSeq"/>
        </authorList>
    </citation>
    <scope>IDENTIFICATION</scope>
</reference>
<proteinExistence type="predicted"/>
<gene>
    <name evidence="2" type="primary">LOC105359614</name>
</gene>
<evidence type="ECO:0000313" key="2">
    <source>
        <dbReference type="RefSeq" id="XP_011494542.1"/>
    </source>
</evidence>
<name>A0AAJ6VM90_9HYME</name>